<evidence type="ECO:0000313" key="2">
    <source>
        <dbReference type="Proteomes" id="UP000712600"/>
    </source>
</evidence>
<proteinExistence type="predicted"/>
<sequence length="52" mass="6053">MHGLVLYRCSEELGRYATTELWLKPGHYVATVLWLERGRYVATKRDERSVAA</sequence>
<dbReference type="Proteomes" id="UP000712600">
    <property type="component" value="Unassembled WGS sequence"/>
</dbReference>
<comment type="caution">
    <text evidence="1">The sequence shown here is derived from an EMBL/GenBank/DDBJ whole genome shotgun (WGS) entry which is preliminary data.</text>
</comment>
<accession>A0A8S9S711</accession>
<dbReference type="EMBL" id="QGKX02000088">
    <property type="protein sequence ID" value="KAF3588032.1"/>
    <property type="molecule type" value="Genomic_DNA"/>
</dbReference>
<reference evidence="1" key="1">
    <citation type="submission" date="2019-12" db="EMBL/GenBank/DDBJ databases">
        <title>Genome sequencing and annotation of Brassica cretica.</title>
        <authorList>
            <person name="Studholme D.J."/>
            <person name="Sarris P."/>
        </authorList>
    </citation>
    <scope>NUCLEOTIDE SEQUENCE</scope>
    <source>
        <strain evidence="1">PFS-109/04</strain>
        <tissue evidence="1">Leaf</tissue>
    </source>
</reference>
<organism evidence="1 2">
    <name type="scientific">Brassica cretica</name>
    <name type="common">Mustard</name>
    <dbReference type="NCBI Taxonomy" id="69181"/>
    <lineage>
        <taxon>Eukaryota</taxon>
        <taxon>Viridiplantae</taxon>
        <taxon>Streptophyta</taxon>
        <taxon>Embryophyta</taxon>
        <taxon>Tracheophyta</taxon>
        <taxon>Spermatophyta</taxon>
        <taxon>Magnoliopsida</taxon>
        <taxon>eudicotyledons</taxon>
        <taxon>Gunneridae</taxon>
        <taxon>Pentapetalae</taxon>
        <taxon>rosids</taxon>
        <taxon>malvids</taxon>
        <taxon>Brassicales</taxon>
        <taxon>Brassicaceae</taxon>
        <taxon>Brassiceae</taxon>
        <taxon>Brassica</taxon>
    </lineage>
</organism>
<evidence type="ECO:0000313" key="1">
    <source>
        <dbReference type="EMBL" id="KAF3588032.1"/>
    </source>
</evidence>
<name>A0A8S9S711_BRACR</name>
<protein>
    <submittedName>
        <fullName evidence="1">Uncharacterized protein</fullName>
    </submittedName>
</protein>
<gene>
    <name evidence="1" type="ORF">F2Q69_00029291</name>
</gene>
<dbReference type="AlphaFoldDB" id="A0A8S9S711"/>